<feature type="compositionally biased region" description="Low complexity" evidence="1">
    <location>
        <begin position="125"/>
        <end position="137"/>
    </location>
</feature>
<proteinExistence type="predicted"/>
<evidence type="ECO:0000313" key="4">
    <source>
        <dbReference type="Proteomes" id="UP000031599"/>
    </source>
</evidence>
<reference evidence="3 4" key="1">
    <citation type="submission" date="2014-12" db="EMBL/GenBank/DDBJ databases">
        <title>Genome assembly of Enhygromyxa salina DSM 15201.</title>
        <authorList>
            <person name="Sharma G."/>
            <person name="Subramanian S."/>
        </authorList>
    </citation>
    <scope>NUCLEOTIDE SEQUENCE [LARGE SCALE GENOMIC DNA]</scope>
    <source>
        <strain evidence="3 4">DSM 15201</strain>
    </source>
</reference>
<sequence length="148" mass="16237">MIAGLSVAASVTVALTDFGALKYIVALPLLVVCVVMMQLYLTKMKVTVELALWQLRRIYELMSRREDLGISLDSGVRLELELRLSEAAFILSNLTRFDHPEKFRQFNRVSDHSPFEVLAADSGVPPTATAPSPQTAPTVPPDYSASAT</sequence>
<feature type="region of interest" description="Disordered" evidence="1">
    <location>
        <begin position="121"/>
        <end position="148"/>
    </location>
</feature>
<keyword evidence="2" id="KW-1133">Transmembrane helix</keyword>
<evidence type="ECO:0000256" key="1">
    <source>
        <dbReference type="SAM" id="MobiDB-lite"/>
    </source>
</evidence>
<gene>
    <name evidence="3" type="ORF">DB30_02146</name>
</gene>
<dbReference type="Proteomes" id="UP000031599">
    <property type="component" value="Unassembled WGS sequence"/>
</dbReference>
<dbReference type="AlphaFoldDB" id="A0A0C1Z337"/>
<evidence type="ECO:0000313" key="3">
    <source>
        <dbReference type="EMBL" id="KIG11994.1"/>
    </source>
</evidence>
<protein>
    <submittedName>
        <fullName evidence="3">Uncharacterized protein</fullName>
    </submittedName>
</protein>
<evidence type="ECO:0000256" key="2">
    <source>
        <dbReference type="SAM" id="Phobius"/>
    </source>
</evidence>
<keyword evidence="2" id="KW-0472">Membrane</keyword>
<dbReference type="EMBL" id="JMCC02000158">
    <property type="protein sequence ID" value="KIG11994.1"/>
    <property type="molecule type" value="Genomic_DNA"/>
</dbReference>
<feature type="transmembrane region" description="Helical" evidence="2">
    <location>
        <begin position="24"/>
        <end position="41"/>
    </location>
</feature>
<accession>A0A0C1Z337</accession>
<organism evidence="3 4">
    <name type="scientific">Enhygromyxa salina</name>
    <dbReference type="NCBI Taxonomy" id="215803"/>
    <lineage>
        <taxon>Bacteria</taxon>
        <taxon>Pseudomonadati</taxon>
        <taxon>Myxococcota</taxon>
        <taxon>Polyangia</taxon>
        <taxon>Nannocystales</taxon>
        <taxon>Nannocystaceae</taxon>
        <taxon>Enhygromyxa</taxon>
    </lineage>
</organism>
<name>A0A0C1Z337_9BACT</name>
<keyword evidence="2" id="KW-0812">Transmembrane</keyword>
<comment type="caution">
    <text evidence="3">The sequence shown here is derived from an EMBL/GenBank/DDBJ whole genome shotgun (WGS) entry which is preliminary data.</text>
</comment>